<proteinExistence type="inferred from homology"/>
<dbReference type="PRINTS" id="PR00749">
    <property type="entry name" value="LYSOZYMEG"/>
</dbReference>
<keyword evidence="8 9" id="KW-0326">Glycosidase</keyword>
<evidence type="ECO:0000256" key="7">
    <source>
        <dbReference type="ARBA" id="ARBA00022801"/>
    </source>
</evidence>
<dbReference type="Gene3D" id="1.10.530.10">
    <property type="match status" value="1"/>
</dbReference>
<dbReference type="Pfam" id="PF01464">
    <property type="entry name" value="SLT"/>
    <property type="match status" value="1"/>
</dbReference>
<feature type="domain" description="Transglycosylase SLT" evidence="12">
    <location>
        <begin position="51"/>
        <end position="159"/>
    </location>
</feature>
<evidence type="ECO:0000313" key="14">
    <source>
        <dbReference type="Proteomes" id="UP000829720"/>
    </source>
</evidence>
<evidence type="ECO:0000313" key="13">
    <source>
        <dbReference type="EMBL" id="KAI1884976.1"/>
    </source>
</evidence>
<dbReference type="PANTHER" id="PTHR31698:SF12">
    <property type="entry name" value="LYSOZYME G"/>
    <property type="match status" value="1"/>
</dbReference>
<dbReference type="EMBL" id="JAERUA010000021">
    <property type="protein sequence ID" value="KAI1884976.1"/>
    <property type="molecule type" value="Genomic_DNA"/>
</dbReference>
<dbReference type="PANTHER" id="PTHR31698">
    <property type="entry name" value="LYSOZYME G FAMILY MEMBER"/>
    <property type="match status" value="1"/>
</dbReference>
<dbReference type="InterPro" id="IPR002152">
    <property type="entry name" value="Glyco_hydro_23"/>
</dbReference>
<dbReference type="GO" id="GO:0003796">
    <property type="term" value="F:lysozyme activity"/>
    <property type="evidence" value="ECO:0007669"/>
    <property type="project" value="UniProtKB-UniRule"/>
</dbReference>
<keyword evidence="14" id="KW-1185">Reference proteome</keyword>
<keyword evidence="7 9" id="KW-0378">Hydrolase</keyword>
<dbReference type="CDD" id="cd01021">
    <property type="entry name" value="GEWL"/>
    <property type="match status" value="1"/>
</dbReference>
<comment type="similarity">
    <text evidence="2 9">Belongs to the glycosyl hydrolase 23 family.</text>
</comment>
<dbReference type="FunFam" id="1.10.530.10:FF:000026">
    <property type="entry name" value="Lysozyme g"/>
    <property type="match status" value="1"/>
</dbReference>
<dbReference type="SUPFAM" id="SSF53955">
    <property type="entry name" value="Lysozyme-like"/>
    <property type="match status" value="1"/>
</dbReference>
<dbReference type="GO" id="GO:0009253">
    <property type="term" value="P:peptidoglycan catabolic process"/>
    <property type="evidence" value="ECO:0007669"/>
    <property type="project" value="InterPro"/>
</dbReference>
<evidence type="ECO:0000256" key="10">
    <source>
        <dbReference type="PIRSR" id="PIRSR001065-1"/>
    </source>
</evidence>
<dbReference type="Proteomes" id="UP000829720">
    <property type="component" value="Unassembled WGS sequence"/>
</dbReference>
<evidence type="ECO:0000256" key="11">
    <source>
        <dbReference type="SAM" id="MobiDB-lite"/>
    </source>
</evidence>
<comment type="catalytic activity">
    <reaction evidence="1 9">
        <text>Hydrolysis of (1-&gt;4)-beta-linkages between N-acetylmuramic acid and N-acetyl-D-glucosamine residues in a peptidoglycan and between N-acetyl-D-glucosamine residues in chitodextrins.</text>
        <dbReference type="EC" id="3.2.1.17"/>
    </reaction>
</comment>
<keyword evidence="5" id="KW-0929">Antimicrobial</keyword>
<evidence type="ECO:0000256" key="1">
    <source>
        <dbReference type="ARBA" id="ARBA00000632"/>
    </source>
</evidence>
<evidence type="ECO:0000259" key="12">
    <source>
        <dbReference type="Pfam" id="PF01464"/>
    </source>
</evidence>
<comment type="caution">
    <text evidence="13">The sequence shown here is derived from an EMBL/GenBank/DDBJ whole genome shotgun (WGS) entry which is preliminary data.</text>
</comment>
<feature type="compositionally biased region" description="Basic and acidic residues" evidence="11">
    <location>
        <begin position="21"/>
        <end position="31"/>
    </location>
</feature>
<accession>A0A8T3CKJ6</accession>
<evidence type="ECO:0000256" key="6">
    <source>
        <dbReference type="ARBA" id="ARBA00022638"/>
    </source>
</evidence>
<evidence type="ECO:0000256" key="8">
    <source>
        <dbReference type="ARBA" id="ARBA00023295"/>
    </source>
</evidence>
<name>A0A8T3CKJ6_9TELE</name>
<evidence type="ECO:0000256" key="9">
    <source>
        <dbReference type="PIRNR" id="PIRNR001065"/>
    </source>
</evidence>
<evidence type="ECO:0000256" key="5">
    <source>
        <dbReference type="ARBA" id="ARBA00022529"/>
    </source>
</evidence>
<feature type="active site" evidence="10">
    <location>
        <position position="86"/>
    </location>
</feature>
<evidence type="ECO:0000256" key="3">
    <source>
        <dbReference type="ARBA" id="ARBA00012732"/>
    </source>
</evidence>
<dbReference type="InterPro" id="IPR008258">
    <property type="entry name" value="Transglycosylase_SLT_dom_1"/>
</dbReference>
<dbReference type="GO" id="GO:0005576">
    <property type="term" value="C:extracellular region"/>
    <property type="evidence" value="ECO:0007669"/>
    <property type="project" value="TreeGrafter"/>
</dbReference>
<feature type="active site" evidence="10">
    <location>
        <position position="73"/>
    </location>
</feature>
<reference evidence="13" key="1">
    <citation type="submission" date="2021-01" db="EMBL/GenBank/DDBJ databases">
        <authorList>
            <person name="Zahm M."/>
            <person name="Roques C."/>
            <person name="Cabau C."/>
            <person name="Klopp C."/>
            <person name="Donnadieu C."/>
            <person name="Jouanno E."/>
            <person name="Lampietro C."/>
            <person name="Louis A."/>
            <person name="Herpin A."/>
            <person name="Echchiki A."/>
            <person name="Berthelot C."/>
            <person name="Parey E."/>
            <person name="Roest-Crollius H."/>
            <person name="Braasch I."/>
            <person name="Postlethwait J."/>
            <person name="Bobe J."/>
            <person name="Montfort J."/>
            <person name="Bouchez O."/>
            <person name="Begum T."/>
            <person name="Mejri S."/>
            <person name="Adams A."/>
            <person name="Chen W.-J."/>
            <person name="Guiguen Y."/>
        </authorList>
    </citation>
    <scope>NUCLEOTIDE SEQUENCE</scope>
    <source>
        <tissue evidence="13">Blood</tissue>
    </source>
</reference>
<dbReference type="AlphaFoldDB" id="A0A8T3CKJ6"/>
<organism evidence="13 14">
    <name type="scientific">Albula goreensis</name>
    <dbReference type="NCBI Taxonomy" id="1534307"/>
    <lineage>
        <taxon>Eukaryota</taxon>
        <taxon>Metazoa</taxon>
        <taxon>Chordata</taxon>
        <taxon>Craniata</taxon>
        <taxon>Vertebrata</taxon>
        <taxon>Euteleostomi</taxon>
        <taxon>Actinopterygii</taxon>
        <taxon>Neopterygii</taxon>
        <taxon>Teleostei</taxon>
        <taxon>Albuliformes</taxon>
        <taxon>Albulidae</taxon>
        <taxon>Albula</taxon>
    </lineage>
</organism>
<dbReference type="GO" id="GO:0031640">
    <property type="term" value="P:killing of cells of another organism"/>
    <property type="evidence" value="ECO:0007669"/>
    <property type="project" value="UniProtKB-KW"/>
</dbReference>
<protein>
    <recommendedName>
        <fullName evidence="4 9">Lysozyme g</fullName>
        <ecNumber evidence="3 9">3.2.1.17</ecNumber>
    </recommendedName>
</protein>
<evidence type="ECO:0000256" key="4">
    <source>
        <dbReference type="ARBA" id="ARBA00016485"/>
    </source>
</evidence>
<keyword evidence="6" id="KW-0081">Bacteriolytic enzyme</keyword>
<dbReference type="InterPro" id="IPR023346">
    <property type="entry name" value="Lysozyme-like_dom_sf"/>
</dbReference>
<feature type="region of interest" description="Disordered" evidence="11">
    <location>
        <begin position="12"/>
        <end position="31"/>
    </location>
</feature>
<dbReference type="GO" id="GO:0050830">
    <property type="term" value="P:defense response to Gram-positive bacterium"/>
    <property type="evidence" value="ECO:0007669"/>
    <property type="project" value="TreeGrafter"/>
</dbReference>
<dbReference type="OrthoDB" id="10021790at2759"/>
<gene>
    <name evidence="13" type="ORF">AGOR_G00215440</name>
</gene>
<sequence>MACMYGDVRRIQTSGASNETGRQDGDNIRGKHASERLAATDLDRMNKYKSLIIRVARNNGMDPAVICGIISRESRAGAALKDGLGDHGNAFGLMQIDKRYHRPEGAWDSEQHLNQATGILIDFIKNIQNKFPSWSKEQQFKGGIAAYNMGPGSVHSYEEVDINTTGKDYSNDVVARAQWYKNATAQS</sequence>
<dbReference type="PIRSF" id="PIRSF001065">
    <property type="entry name" value="Lysozyme_g"/>
    <property type="match status" value="1"/>
</dbReference>
<dbReference type="EC" id="3.2.1.17" evidence="3 9"/>
<evidence type="ECO:0000256" key="2">
    <source>
        <dbReference type="ARBA" id="ARBA00008902"/>
    </source>
</evidence>